<dbReference type="AlphaFoldDB" id="A0A2I0I4P0"/>
<evidence type="ECO:0000313" key="2">
    <source>
        <dbReference type="EMBL" id="PKI38931.1"/>
    </source>
</evidence>
<dbReference type="PANTHER" id="PTHR14091">
    <property type="entry name" value="PERIODIC TRYPTOPHAN PROTEIN 1"/>
    <property type="match status" value="1"/>
</dbReference>
<dbReference type="SUPFAM" id="SSF50978">
    <property type="entry name" value="WD40 repeat-like"/>
    <property type="match status" value="1"/>
</dbReference>
<dbReference type="GO" id="GO:0006364">
    <property type="term" value="P:rRNA processing"/>
    <property type="evidence" value="ECO:0007669"/>
    <property type="project" value="InterPro"/>
</dbReference>
<dbReference type="EMBL" id="PGOL01003966">
    <property type="protein sequence ID" value="PKI38931.1"/>
    <property type="molecule type" value="Genomic_DNA"/>
</dbReference>
<sequence length="469" mass="51490">MKIFVLIVQVVPNCLDDVFSCPLCLRKGVPHRRTPPSSKYKERVRDKFLGKRELVHRSSLGQYAPVKDDKEDNALGDYTGEYVPGARLWECIKAKESLKKTAHVAPVFSWQRRRRTGGTHSLVRSATALMPTVVVNAGPEPDVVNAGFQNLEAVNAKPEPNAINAGPEPNVGLKPNAVNAGPKLDVGSEPDAVNAGSEPDAINVGPEPDTIDAGLKPDVGPEPNAVNAVSIGKCKKCKTKEKKTMKEYELFRILMQECRKANWPGRRRVACPRRLARLAGHAGWVAGMDDLWSQHVSRGEVKTAGDLLANQKARLKENYGPTQRLYFGSVDGMKAILVQHGGPWLCMEKICINLGKVQAVAWNSFRPHVLLSGSFDHTIVMASLEDGMVRGFDIRVAVSNPSSETKPTFTLHGHDKAVCKVSYNPAAPNVKLWDLTNNQPSCVASRSPKLIWDTLLDAAVSQRFGKYRK</sequence>
<dbReference type="GO" id="GO:0005634">
    <property type="term" value="C:nucleus"/>
    <property type="evidence" value="ECO:0007669"/>
    <property type="project" value="TreeGrafter"/>
</dbReference>
<dbReference type="PANTHER" id="PTHR14091:SF0">
    <property type="entry name" value="PERIODIC TRYPTOPHAN PROTEIN 1 HOMOLOG"/>
    <property type="match status" value="1"/>
</dbReference>
<accession>A0A2I0I4P0</accession>
<evidence type="ECO:0000313" key="3">
    <source>
        <dbReference type="Proteomes" id="UP000233551"/>
    </source>
</evidence>
<dbReference type="InterPro" id="IPR036322">
    <property type="entry name" value="WD40_repeat_dom_sf"/>
</dbReference>
<dbReference type="InterPro" id="IPR044285">
    <property type="entry name" value="PWP1"/>
</dbReference>
<keyword evidence="3" id="KW-1185">Reference proteome</keyword>
<reference evidence="2 3" key="1">
    <citation type="submission" date="2017-11" db="EMBL/GenBank/DDBJ databases">
        <title>De-novo sequencing of pomegranate (Punica granatum L.) genome.</title>
        <authorList>
            <person name="Akparov Z."/>
            <person name="Amiraslanov A."/>
            <person name="Hajiyeva S."/>
            <person name="Abbasov M."/>
            <person name="Kaur K."/>
            <person name="Hamwieh A."/>
            <person name="Solovyev V."/>
            <person name="Salamov A."/>
            <person name="Braich B."/>
            <person name="Kosarev P."/>
            <person name="Mahmoud A."/>
            <person name="Hajiyev E."/>
            <person name="Babayeva S."/>
            <person name="Izzatullayeva V."/>
            <person name="Mammadov A."/>
            <person name="Mammadov A."/>
            <person name="Sharifova S."/>
            <person name="Ojaghi J."/>
            <person name="Eynullazada K."/>
            <person name="Bayramov B."/>
            <person name="Abdulazimova A."/>
            <person name="Shahmuradov I."/>
        </authorList>
    </citation>
    <scope>NUCLEOTIDE SEQUENCE [LARGE SCALE GENOMIC DNA]</scope>
    <source>
        <strain evidence="3">cv. AG2017</strain>
        <tissue evidence="2">Leaf</tissue>
    </source>
</reference>
<gene>
    <name evidence="2" type="ORF">CRG98_040703</name>
</gene>
<name>A0A2I0I4P0_PUNGR</name>
<dbReference type="Proteomes" id="UP000233551">
    <property type="component" value="Unassembled WGS sequence"/>
</dbReference>
<feature type="region of interest" description="Disordered" evidence="1">
    <location>
        <begin position="159"/>
        <end position="225"/>
    </location>
</feature>
<dbReference type="Gene3D" id="2.130.10.10">
    <property type="entry name" value="YVTN repeat-like/Quinoprotein amine dehydrogenase"/>
    <property type="match status" value="1"/>
</dbReference>
<dbReference type="InterPro" id="IPR015943">
    <property type="entry name" value="WD40/YVTN_repeat-like_dom_sf"/>
</dbReference>
<organism evidence="2 3">
    <name type="scientific">Punica granatum</name>
    <name type="common">Pomegranate</name>
    <dbReference type="NCBI Taxonomy" id="22663"/>
    <lineage>
        <taxon>Eukaryota</taxon>
        <taxon>Viridiplantae</taxon>
        <taxon>Streptophyta</taxon>
        <taxon>Embryophyta</taxon>
        <taxon>Tracheophyta</taxon>
        <taxon>Spermatophyta</taxon>
        <taxon>Magnoliopsida</taxon>
        <taxon>eudicotyledons</taxon>
        <taxon>Gunneridae</taxon>
        <taxon>Pentapetalae</taxon>
        <taxon>rosids</taxon>
        <taxon>malvids</taxon>
        <taxon>Myrtales</taxon>
        <taxon>Lythraceae</taxon>
        <taxon>Punica</taxon>
    </lineage>
</organism>
<proteinExistence type="predicted"/>
<comment type="caution">
    <text evidence="2">The sequence shown here is derived from an EMBL/GenBank/DDBJ whole genome shotgun (WGS) entry which is preliminary data.</text>
</comment>
<protein>
    <submittedName>
        <fullName evidence="2">Uncharacterized protein</fullName>
    </submittedName>
</protein>
<evidence type="ECO:0000256" key="1">
    <source>
        <dbReference type="SAM" id="MobiDB-lite"/>
    </source>
</evidence>